<dbReference type="CDD" id="cd01392">
    <property type="entry name" value="HTH_LacI"/>
    <property type="match status" value="1"/>
</dbReference>
<dbReference type="Gene3D" id="3.40.50.2300">
    <property type="match status" value="2"/>
</dbReference>
<dbReference type="GO" id="GO:0000976">
    <property type="term" value="F:transcription cis-regulatory region binding"/>
    <property type="evidence" value="ECO:0007669"/>
    <property type="project" value="TreeGrafter"/>
</dbReference>
<name>A0A109N0L0_9BACI</name>
<dbReference type="Gene3D" id="1.10.260.40">
    <property type="entry name" value="lambda repressor-like DNA-binding domains"/>
    <property type="match status" value="1"/>
</dbReference>
<dbReference type="InterPro" id="IPR000843">
    <property type="entry name" value="HTH_LacI"/>
</dbReference>
<reference evidence="5 6" key="1">
    <citation type="submission" date="2015-11" db="EMBL/GenBank/DDBJ databases">
        <title>Genome Sequence of Bacillus simplex strain VanAntwerpen2.</title>
        <authorList>
            <person name="Couger M.B."/>
        </authorList>
    </citation>
    <scope>NUCLEOTIDE SEQUENCE [LARGE SCALE GENOMIC DNA]</scope>
    <source>
        <strain evidence="5 6">VanAntwerpen02</strain>
    </source>
</reference>
<dbReference type="AlphaFoldDB" id="A0A109N0L0"/>
<evidence type="ECO:0000259" key="4">
    <source>
        <dbReference type="PROSITE" id="PS50932"/>
    </source>
</evidence>
<dbReference type="SUPFAM" id="SSF47413">
    <property type="entry name" value="lambda repressor-like DNA-binding domains"/>
    <property type="match status" value="1"/>
</dbReference>
<dbReference type="InterPro" id="IPR028082">
    <property type="entry name" value="Peripla_BP_I"/>
</dbReference>
<keyword evidence="6" id="KW-1185">Reference proteome</keyword>
<dbReference type="CDD" id="cd19975">
    <property type="entry name" value="PBP1_CcpA-like"/>
    <property type="match status" value="1"/>
</dbReference>
<evidence type="ECO:0000313" key="6">
    <source>
        <dbReference type="Proteomes" id="UP000064189"/>
    </source>
</evidence>
<feature type="domain" description="HTH lacI-type" evidence="4">
    <location>
        <begin position="3"/>
        <end position="57"/>
    </location>
</feature>
<dbReference type="PROSITE" id="PS00356">
    <property type="entry name" value="HTH_LACI_1"/>
    <property type="match status" value="1"/>
</dbReference>
<dbReference type="Proteomes" id="UP000064189">
    <property type="component" value="Unassembled WGS sequence"/>
</dbReference>
<evidence type="ECO:0000313" key="5">
    <source>
        <dbReference type="EMBL" id="KWW21290.1"/>
    </source>
</evidence>
<keyword evidence="2" id="KW-0238">DNA-binding</keyword>
<keyword evidence="1" id="KW-0805">Transcription regulation</keyword>
<dbReference type="Pfam" id="PF00356">
    <property type="entry name" value="LacI"/>
    <property type="match status" value="1"/>
</dbReference>
<evidence type="ECO:0000256" key="3">
    <source>
        <dbReference type="ARBA" id="ARBA00023163"/>
    </source>
</evidence>
<evidence type="ECO:0000256" key="2">
    <source>
        <dbReference type="ARBA" id="ARBA00023125"/>
    </source>
</evidence>
<dbReference type="PRINTS" id="PR00036">
    <property type="entry name" value="HTHLACI"/>
</dbReference>
<protein>
    <submittedName>
        <fullName evidence="5">LacI family transcriptional regulator</fullName>
    </submittedName>
</protein>
<dbReference type="PANTHER" id="PTHR30146:SF149">
    <property type="entry name" value="HTH-TYPE TRANSCRIPTIONAL REGULATOR EBGR"/>
    <property type="match status" value="1"/>
</dbReference>
<dbReference type="PROSITE" id="PS50932">
    <property type="entry name" value="HTH_LACI_2"/>
    <property type="match status" value="1"/>
</dbReference>
<accession>A0A109N0L0</accession>
<dbReference type="PANTHER" id="PTHR30146">
    <property type="entry name" value="LACI-RELATED TRANSCRIPTIONAL REPRESSOR"/>
    <property type="match status" value="1"/>
</dbReference>
<dbReference type="Pfam" id="PF00532">
    <property type="entry name" value="Peripla_BP_1"/>
    <property type="match status" value="1"/>
</dbReference>
<dbReference type="InterPro" id="IPR001761">
    <property type="entry name" value="Peripla_BP/Lac1_sug-bd_dom"/>
</dbReference>
<sequence length="330" mass="36511">MSITIKDVAKQANVSVATVSRILNNLPGYSDETQQRVKKVIEELGYQPNAVARGLINRKTKTIGVLVPNVSDLFASEVLAGIEEQAHEFGYSVMICKTNHDGKRTINYLQALYEKRVDGIIIVSEFITLDYYKTIETNKVPVVLVATESEYPLPFIKVDDYQAAYDATTYLVKKGHADIGMIAGTESDVISTTPRIEGFKDALNNVGITVTKEMITFGDFSFKSGIEGMKNLLKNYPKVRAVFCASDEMAVGALSLLYKKGISVPEEISIIGYDNTATAEKAIPPLTTVAQPLYKMGKDSIQLLLNPTLKINQRYPHHIAERDTVRAYSE</sequence>
<dbReference type="SMART" id="SM00354">
    <property type="entry name" value="HTH_LACI"/>
    <property type="match status" value="1"/>
</dbReference>
<dbReference type="GO" id="GO:0003700">
    <property type="term" value="F:DNA-binding transcription factor activity"/>
    <property type="evidence" value="ECO:0007669"/>
    <property type="project" value="TreeGrafter"/>
</dbReference>
<dbReference type="EMBL" id="LNNH01000012">
    <property type="protein sequence ID" value="KWW21290.1"/>
    <property type="molecule type" value="Genomic_DNA"/>
</dbReference>
<keyword evidence="3" id="KW-0804">Transcription</keyword>
<dbReference type="SUPFAM" id="SSF53822">
    <property type="entry name" value="Periplasmic binding protein-like I"/>
    <property type="match status" value="1"/>
</dbReference>
<proteinExistence type="predicted"/>
<gene>
    <name evidence="5" type="ORF">AS888_16995</name>
</gene>
<evidence type="ECO:0000256" key="1">
    <source>
        <dbReference type="ARBA" id="ARBA00023015"/>
    </source>
</evidence>
<comment type="caution">
    <text evidence="5">The sequence shown here is derived from an EMBL/GenBank/DDBJ whole genome shotgun (WGS) entry which is preliminary data.</text>
</comment>
<dbReference type="InterPro" id="IPR010982">
    <property type="entry name" value="Lambda_DNA-bd_dom_sf"/>
</dbReference>
<organism evidence="5 6">
    <name type="scientific">Peribacillus simplex</name>
    <dbReference type="NCBI Taxonomy" id="1478"/>
    <lineage>
        <taxon>Bacteria</taxon>
        <taxon>Bacillati</taxon>
        <taxon>Bacillota</taxon>
        <taxon>Bacilli</taxon>
        <taxon>Bacillales</taxon>
        <taxon>Bacillaceae</taxon>
        <taxon>Peribacillus</taxon>
    </lineage>
</organism>